<feature type="transmembrane region" description="Helical" evidence="1">
    <location>
        <begin position="50"/>
        <end position="74"/>
    </location>
</feature>
<proteinExistence type="predicted"/>
<keyword evidence="1" id="KW-0812">Transmembrane</keyword>
<gene>
    <name evidence="2" type="ORF">N1032_10490</name>
</gene>
<keyword evidence="1" id="KW-1133">Transmembrane helix</keyword>
<comment type="caution">
    <text evidence="2">The sequence shown here is derived from an EMBL/GenBank/DDBJ whole genome shotgun (WGS) entry which is preliminary data.</text>
</comment>
<feature type="transmembrane region" description="Helical" evidence="1">
    <location>
        <begin position="81"/>
        <end position="102"/>
    </location>
</feature>
<evidence type="ECO:0000313" key="3">
    <source>
        <dbReference type="Proteomes" id="UP001165586"/>
    </source>
</evidence>
<organism evidence="2 3">
    <name type="scientific">Herbiconiux daphne</name>
    <dbReference type="NCBI Taxonomy" id="2970914"/>
    <lineage>
        <taxon>Bacteria</taxon>
        <taxon>Bacillati</taxon>
        <taxon>Actinomycetota</taxon>
        <taxon>Actinomycetes</taxon>
        <taxon>Micrococcales</taxon>
        <taxon>Microbacteriaceae</taxon>
        <taxon>Herbiconiux</taxon>
    </lineage>
</organism>
<evidence type="ECO:0000256" key="1">
    <source>
        <dbReference type="SAM" id="Phobius"/>
    </source>
</evidence>
<dbReference type="EMBL" id="JANLCJ010000003">
    <property type="protein sequence ID" value="MCS5734166.1"/>
    <property type="molecule type" value="Genomic_DNA"/>
</dbReference>
<protein>
    <submittedName>
        <fullName evidence="2">Uncharacterized protein</fullName>
    </submittedName>
</protein>
<accession>A0ABT2H2J0</accession>
<sequence length="111" mass="11557">MSDDPRDDPTRVTNQPSLTTSKGTSWLVLGAIMGAIAVVLLWSLQQVNSTGVAIVGIVAIALLYVAMVEVRLLVRPARLRLLLMAVCFGAIAAVGLVCVLIISTSAAAPVT</sequence>
<dbReference type="Proteomes" id="UP001165586">
    <property type="component" value="Unassembled WGS sequence"/>
</dbReference>
<name>A0ABT2H2J0_9MICO</name>
<keyword evidence="1" id="KW-0472">Membrane</keyword>
<dbReference type="RefSeq" id="WP_259539015.1">
    <property type="nucleotide sequence ID" value="NZ_JANLCJ010000003.1"/>
</dbReference>
<evidence type="ECO:0000313" key="2">
    <source>
        <dbReference type="EMBL" id="MCS5734166.1"/>
    </source>
</evidence>
<feature type="transmembrane region" description="Helical" evidence="1">
    <location>
        <begin position="26"/>
        <end position="44"/>
    </location>
</feature>
<reference evidence="2" key="1">
    <citation type="submission" date="2022-08" db="EMBL/GenBank/DDBJ databases">
        <authorList>
            <person name="Deng Y."/>
            <person name="Han X.-F."/>
            <person name="Zhang Y.-Q."/>
        </authorList>
    </citation>
    <scope>NUCLEOTIDE SEQUENCE</scope>
    <source>
        <strain evidence="2">CPCC 203386</strain>
    </source>
</reference>
<keyword evidence="3" id="KW-1185">Reference proteome</keyword>